<feature type="domain" description="Anaphase-promoting complex subunit 5" evidence="3">
    <location>
        <begin position="1258"/>
        <end position="1292"/>
    </location>
</feature>
<dbReference type="InterPro" id="IPR011990">
    <property type="entry name" value="TPR-like_helical_dom_sf"/>
</dbReference>
<accession>R7RYT3</accession>
<dbReference type="eggNOG" id="ENOG502RV09">
    <property type="taxonomic scope" value="Eukaryota"/>
</dbReference>
<evidence type="ECO:0000256" key="2">
    <source>
        <dbReference type="SAM" id="MobiDB-lite"/>
    </source>
</evidence>
<gene>
    <name evidence="5" type="ORF">STEHIDRAFT_163247</name>
</gene>
<dbReference type="Pfam" id="PF13374">
    <property type="entry name" value="TPR_10"/>
    <property type="match status" value="6"/>
</dbReference>
<dbReference type="InterPro" id="IPR056884">
    <property type="entry name" value="NPHP3-like_N"/>
</dbReference>
<dbReference type="GeneID" id="18802270"/>
<dbReference type="SUPFAM" id="SSF52540">
    <property type="entry name" value="P-loop containing nucleoside triphosphate hydrolases"/>
    <property type="match status" value="1"/>
</dbReference>
<evidence type="ECO:0008006" key="7">
    <source>
        <dbReference type="Google" id="ProtNLM"/>
    </source>
</evidence>
<dbReference type="Pfam" id="PF24883">
    <property type="entry name" value="NPHP3_N"/>
    <property type="match status" value="1"/>
</dbReference>
<feature type="region of interest" description="Disordered" evidence="2">
    <location>
        <begin position="1"/>
        <end position="25"/>
    </location>
</feature>
<dbReference type="KEGG" id="shs:STEHIDRAFT_163247"/>
<dbReference type="InterPro" id="IPR019734">
    <property type="entry name" value="TPR_rpt"/>
</dbReference>
<dbReference type="OrthoDB" id="3038309at2759"/>
<evidence type="ECO:0000259" key="3">
    <source>
        <dbReference type="Pfam" id="PF12862"/>
    </source>
</evidence>
<evidence type="ECO:0000256" key="1">
    <source>
        <dbReference type="ARBA" id="ARBA00022737"/>
    </source>
</evidence>
<keyword evidence="1" id="KW-0677">Repeat</keyword>
<feature type="domain" description="Nephrocystin 3-like N-terminal" evidence="4">
    <location>
        <begin position="400"/>
        <end position="561"/>
    </location>
</feature>
<dbReference type="Gene3D" id="3.40.50.300">
    <property type="entry name" value="P-loop containing nucleotide triphosphate hydrolases"/>
    <property type="match status" value="1"/>
</dbReference>
<feature type="compositionally biased region" description="Basic and acidic residues" evidence="2">
    <location>
        <begin position="1"/>
        <end position="12"/>
    </location>
</feature>
<feature type="domain" description="Anaphase-promoting complex subunit 5" evidence="3">
    <location>
        <begin position="1216"/>
        <end position="1246"/>
    </location>
</feature>
<dbReference type="PANTHER" id="PTHR19959">
    <property type="entry name" value="KINESIN LIGHT CHAIN"/>
    <property type="match status" value="1"/>
</dbReference>
<dbReference type="SUPFAM" id="SSF48452">
    <property type="entry name" value="TPR-like"/>
    <property type="match status" value="1"/>
</dbReference>
<dbReference type="PANTHER" id="PTHR19959:SF119">
    <property type="entry name" value="FUNGAL LIPASE-LIKE DOMAIN-CONTAINING PROTEIN"/>
    <property type="match status" value="1"/>
</dbReference>
<dbReference type="Proteomes" id="UP000053927">
    <property type="component" value="Unassembled WGS sequence"/>
</dbReference>
<evidence type="ECO:0000259" key="4">
    <source>
        <dbReference type="Pfam" id="PF24883"/>
    </source>
</evidence>
<dbReference type="InterPro" id="IPR016024">
    <property type="entry name" value="ARM-type_fold"/>
</dbReference>
<reference evidence="6" key="1">
    <citation type="journal article" date="2012" name="Science">
        <title>The Paleozoic origin of enzymatic lignin decomposition reconstructed from 31 fungal genomes.</title>
        <authorList>
            <person name="Floudas D."/>
            <person name="Binder M."/>
            <person name="Riley R."/>
            <person name="Barry K."/>
            <person name="Blanchette R.A."/>
            <person name="Henrissat B."/>
            <person name="Martinez A.T."/>
            <person name="Otillar R."/>
            <person name="Spatafora J.W."/>
            <person name="Yadav J.S."/>
            <person name="Aerts A."/>
            <person name="Benoit I."/>
            <person name="Boyd A."/>
            <person name="Carlson A."/>
            <person name="Copeland A."/>
            <person name="Coutinho P.M."/>
            <person name="de Vries R.P."/>
            <person name="Ferreira P."/>
            <person name="Findley K."/>
            <person name="Foster B."/>
            <person name="Gaskell J."/>
            <person name="Glotzer D."/>
            <person name="Gorecki P."/>
            <person name="Heitman J."/>
            <person name="Hesse C."/>
            <person name="Hori C."/>
            <person name="Igarashi K."/>
            <person name="Jurgens J.A."/>
            <person name="Kallen N."/>
            <person name="Kersten P."/>
            <person name="Kohler A."/>
            <person name="Kuees U."/>
            <person name="Kumar T.K.A."/>
            <person name="Kuo A."/>
            <person name="LaButti K."/>
            <person name="Larrondo L.F."/>
            <person name="Lindquist E."/>
            <person name="Ling A."/>
            <person name="Lombard V."/>
            <person name="Lucas S."/>
            <person name="Lundell T."/>
            <person name="Martin R."/>
            <person name="McLaughlin D.J."/>
            <person name="Morgenstern I."/>
            <person name="Morin E."/>
            <person name="Murat C."/>
            <person name="Nagy L.G."/>
            <person name="Nolan M."/>
            <person name="Ohm R.A."/>
            <person name="Patyshakuliyeva A."/>
            <person name="Rokas A."/>
            <person name="Ruiz-Duenas F.J."/>
            <person name="Sabat G."/>
            <person name="Salamov A."/>
            <person name="Samejima M."/>
            <person name="Schmutz J."/>
            <person name="Slot J.C."/>
            <person name="St John F."/>
            <person name="Stenlid J."/>
            <person name="Sun H."/>
            <person name="Sun S."/>
            <person name="Syed K."/>
            <person name="Tsang A."/>
            <person name="Wiebenga A."/>
            <person name="Young D."/>
            <person name="Pisabarro A."/>
            <person name="Eastwood D.C."/>
            <person name="Martin F."/>
            <person name="Cullen D."/>
            <person name="Grigoriev I.V."/>
            <person name="Hibbett D.S."/>
        </authorList>
    </citation>
    <scope>NUCLEOTIDE SEQUENCE [LARGE SCALE GENOMIC DNA]</scope>
    <source>
        <strain evidence="6">FP-91666</strain>
    </source>
</reference>
<dbReference type="RefSeq" id="XP_007310977.1">
    <property type="nucleotide sequence ID" value="XM_007310915.1"/>
</dbReference>
<dbReference type="SMART" id="SM00028">
    <property type="entry name" value="TPR"/>
    <property type="match status" value="6"/>
</dbReference>
<dbReference type="Gene3D" id="1.25.40.10">
    <property type="entry name" value="Tetratricopeptide repeat domain"/>
    <property type="match status" value="4"/>
</dbReference>
<dbReference type="OMA" id="AMDECAN"/>
<dbReference type="Pfam" id="PF12862">
    <property type="entry name" value="ANAPC5"/>
    <property type="match status" value="2"/>
</dbReference>
<keyword evidence="6" id="KW-1185">Reference proteome</keyword>
<evidence type="ECO:0000313" key="5">
    <source>
        <dbReference type="EMBL" id="EIM79993.1"/>
    </source>
</evidence>
<dbReference type="EMBL" id="JH687400">
    <property type="protein sequence ID" value="EIM79993.1"/>
    <property type="molecule type" value="Genomic_DNA"/>
</dbReference>
<dbReference type="SUPFAM" id="SSF48371">
    <property type="entry name" value="ARM repeat"/>
    <property type="match status" value="1"/>
</dbReference>
<proteinExistence type="predicted"/>
<sequence length="1534" mass="171018">MSRNHLDPDFESSRPASAPSYLSDSNADGLTARLSDVVVLAGLNEKNLSTTHLEVAINGGTAQTSAVVEDSANPKWLQTNITETDVSKYKRTPFIHSARSTSPEESPWALRKPSSSWRVSGLETETKGKTVELTKPNDPKPGAIKLSFHLIINDSPPASLEELGLDAVTVSLADTRLALVRLQAGTTALTVSNTVDTAISVESHAQSVTEGAKNLDSEQVIGILVATLDAVISVGDELATAHPVIKVAWTAITYLYKACKNQQELDEEARQLAEDISVMLAYVAACKDLQPVDGTENIILRAVRLTQEGVCLIDLFFRQHNFAVRAIIAPFADTKSHLEECRRKVCKLRQEFDTAIVVDIWKRGDVRTQKALQDQKIVLLQLPFAKDATWDSSQACMPGTRTALLENFWSWFYTDSDKTSISVLTAPPGAGKTAFAHKVAYDASDSGITILSFFFDRTFDNRNHPRAFVGTIIHLLSGLNPQFMTSLCSTLDTKLELTAASPVRQFNELVVKHAATFANQHILLIIDALDECSEHSDDLMAIIRDQLPALPPSFRVLVTSRSEKPLLRRMQSIQHVHHLTVELDGAENRADISTYVRKRFHVIAFEHGLKNSWPGEERFQSFVEKAGGLFAWASVALDYIGRAKLFGRDEKLKDILSQRCTLITPVQERMDELYITVLGACEWGDVDFVQGYQHVMGSMVALRQPLSKSSLESLLNNTTGVVVEVLDILSPLFTEWKTDDTPIQLLHLTLHEFLVQQDRSHAYFIDDVKHSRRLGLRCLAILTNTFEGGLPGLGYASSWDPHIVRPLPSISILESVAYACRYWIEHISLVQSPIEQEYVDALEMLSPYVISWVELTSLSGAFPVLTELREKIMVLGLEDTELAKSLSSSTFANSLSKLSNCLTDVGRREDSLRAIDEAVYIHRQLVKTHPDVFDPDLAGSLTNLSARLLRVGRREDALKAIEEAVHMYRELVQVRPEVLKPQLAISLINLSLVLSSVDRRDSALQVSRETVQVYRQLVQDRPHAFSPNLALSLNNLSNYLEDVGLPEEGLTVAEEAVQIYRELVHDRPGAFNPDLARALNTLSSRLASIGRPEDGLKTSEEAVHIYREIVQDHAQAFNPDFASSLHKLSCRYSDIGRREDSSKAIEEAIDIYRQLSQDNAEAFNPSLAKCLNDLSSRLADDGHREDALKAIEEAVEIRRQLMKHHPGIFNADLAGSLINLSTRSKDLDRREDALSAIEEAVHVYRQLAQDRPKVFKFYLAISLNNLSVCFAAAGRQEEALRSIEEAVPMCRQLAQDRPNTFNQYLPEFLNTFSSRLVDVGRREDAFKAIEEAVLILRQLAQERPNVFNPKLAESLRDLSNWFADPDHLEDGLRAIEEAVGIYRELAKNLPKAFSRDLALALNSLSARLASVGRREDALEAIEEAVRIHRQLAHDLPVTFNPELVFSLCILSCRYHDSNRPDDTLRAATECLALYRPSPGRRLTVLLQDTTNVLQQVANAMRRLGHIEEANEFVSLAESLKRPGKQSAAKETSNA</sequence>
<organism evidence="5 6">
    <name type="scientific">Stereum hirsutum (strain FP-91666)</name>
    <name type="common">White-rot fungus</name>
    <dbReference type="NCBI Taxonomy" id="721885"/>
    <lineage>
        <taxon>Eukaryota</taxon>
        <taxon>Fungi</taxon>
        <taxon>Dikarya</taxon>
        <taxon>Basidiomycota</taxon>
        <taxon>Agaricomycotina</taxon>
        <taxon>Agaricomycetes</taxon>
        <taxon>Russulales</taxon>
        <taxon>Stereaceae</taxon>
        <taxon>Stereum</taxon>
    </lineage>
</organism>
<name>R7RYT3_STEHR</name>
<dbReference type="InterPro" id="IPR027417">
    <property type="entry name" value="P-loop_NTPase"/>
</dbReference>
<evidence type="ECO:0000313" key="6">
    <source>
        <dbReference type="Proteomes" id="UP000053927"/>
    </source>
</evidence>
<protein>
    <recommendedName>
        <fullName evidence="7">TPR-like protein</fullName>
    </recommendedName>
</protein>
<dbReference type="InterPro" id="IPR026000">
    <property type="entry name" value="Apc5_dom"/>
</dbReference>